<dbReference type="Pfam" id="PF10016">
    <property type="entry name" value="DUF2259"/>
    <property type="match status" value="1"/>
</dbReference>
<dbReference type="Proteomes" id="UP000236724">
    <property type="component" value="Unassembled WGS sequence"/>
</dbReference>
<protein>
    <recommendedName>
        <fullName evidence="4">DUF2259 domain-containing protein</fullName>
    </recommendedName>
</protein>
<evidence type="ECO:0008006" key="4">
    <source>
        <dbReference type="Google" id="ProtNLM"/>
    </source>
</evidence>
<reference evidence="2 3" key="1">
    <citation type="submission" date="2016-10" db="EMBL/GenBank/DDBJ databases">
        <authorList>
            <person name="de Groot N.N."/>
        </authorList>
    </citation>
    <scope>NUCLEOTIDE SEQUENCE [LARGE SCALE GENOMIC DNA]</scope>
    <source>
        <strain evidence="2">MBHS1</strain>
    </source>
</reference>
<feature type="signal peptide" evidence="1">
    <location>
        <begin position="1"/>
        <end position="24"/>
    </location>
</feature>
<dbReference type="AlphaFoldDB" id="A0A1H6FAD4"/>
<evidence type="ECO:0000256" key="1">
    <source>
        <dbReference type="SAM" id="SignalP"/>
    </source>
</evidence>
<keyword evidence="1" id="KW-0732">Signal</keyword>
<organism evidence="2 3">
    <name type="scientific">Candidatus Venteria ishoeyi</name>
    <dbReference type="NCBI Taxonomy" id="1899563"/>
    <lineage>
        <taxon>Bacteria</taxon>
        <taxon>Pseudomonadati</taxon>
        <taxon>Pseudomonadota</taxon>
        <taxon>Gammaproteobacteria</taxon>
        <taxon>Thiotrichales</taxon>
        <taxon>Thiotrichaceae</taxon>
        <taxon>Venteria</taxon>
    </lineage>
</organism>
<gene>
    <name evidence="2" type="ORF">MBHS_02188</name>
</gene>
<proteinExistence type="predicted"/>
<dbReference type="OrthoDB" id="65722at2"/>
<name>A0A1H6FAD4_9GAMM</name>
<dbReference type="RefSeq" id="WP_103920122.1">
    <property type="nucleotide sequence ID" value="NZ_FMSV02000471.1"/>
</dbReference>
<dbReference type="InterPro" id="IPR018725">
    <property type="entry name" value="DUF2259_secreted"/>
</dbReference>
<accession>A0A1H6FAD4</accession>
<feature type="chain" id="PRO_5014899633" description="DUF2259 domain-containing protein" evidence="1">
    <location>
        <begin position="25"/>
        <end position="266"/>
    </location>
</feature>
<evidence type="ECO:0000313" key="2">
    <source>
        <dbReference type="EMBL" id="SEH06331.1"/>
    </source>
</evidence>
<evidence type="ECO:0000313" key="3">
    <source>
        <dbReference type="Proteomes" id="UP000236724"/>
    </source>
</evidence>
<dbReference type="EMBL" id="FMSV02000471">
    <property type="protein sequence ID" value="SEH06331.1"/>
    <property type="molecule type" value="Genomic_DNA"/>
</dbReference>
<keyword evidence="3" id="KW-1185">Reference proteome</keyword>
<sequence length="266" mass="29649">MKKPFFSLLLALLFSILNLSSAQAGDAAQLEFIGFSKDGKYMAFEQYGIADGIGAPYSEIHLIDVAKNKYLVRPFKTGPSEMHVIEDPEQSDTALEQVRTLSAKAAQTALKKYGLLEKSRLAGKHLIHHPLYDTGVDPLKVQFALQTPLAGLAFDEYALTLKQKTLKQDCYGFGKAKIFTLRVAPAGTEKQAQVLQEDRILPKSRDCPLSYKIADVYLYKEKSLVVFINMFYPGFEGQDMRYLAVTGTLGSNKKVINKKNEKKVAK</sequence>